<dbReference type="EMBL" id="JADFTS010000004">
    <property type="protein sequence ID" value="KAF9608735.1"/>
    <property type="molecule type" value="Genomic_DNA"/>
</dbReference>
<evidence type="ECO:0000313" key="1">
    <source>
        <dbReference type="EMBL" id="KAF9608735.1"/>
    </source>
</evidence>
<sequence length="234" mass="26046">MFTSSNNSVFDRQGLENKNSAFKQQGGSWTKIDFSIDDQRPTNNNFANWGLQGVNCALKGSTHEDVYLVAKQVLADAYEKIETAAKVTQEASAEKNVPKDMTDSTDHFQVIDELITVAQGCEKGRPGGARVHNCLEVSQRTMDEVPVEGVGAEKVVNRRSLERVGSNILGSEASWFMEDTSHCNFNQWLKHQSIDHDEFQPSFRSNKEPGFASNSVCLAATTWRLAVPLRFTLI</sequence>
<gene>
    <name evidence="1" type="ORF">IFM89_010867</name>
</gene>
<reference evidence="1 2" key="1">
    <citation type="submission" date="2020-10" db="EMBL/GenBank/DDBJ databases">
        <title>The Coptis chinensis genome and diversification of protoberbering-type alkaloids.</title>
        <authorList>
            <person name="Wang B."/>
            <person name="Shu S."/>
            <person name="Song C."/>
            <person name="Liu Y."/>
        </authorList>
    </citation>
    <scope>NUCLEOTIDE SEQUENCE [LARGE SCALE GENOMIC DNA]</scope>
    <source>
        <strain evidence="1">HL-2020</strain>
        <tissue evidence="1">Leaf</tissue>
    </source>
</reference>
<keyword evidence="2" id="KW-1185">Reference proteome</keyword>
<dbReference type="Proteomes" id="UP000631114">
    <property type="component" value="Unassembled WGS sequence"/>
</dbReference>
<comment type="caution">
    <text evidence="1">The sequence shown here is derived from an EMBL/GenBank/DDBJ whole genome shotgun (WGS) entry which is preliminary data.</text>
</comment>
<accession>A0A835HXG2</accession>
<name>A0A835HXG2_9MAGN</name>
<organism evidence="1 2">
    <name type="scientific">Coptis chinensis</name>
    <dbReference type="NCBI Taxonomy" id="261450"/>
    <lineage>
        <taxon>Eukaryota</taxon>
        <taxon>Viridiplantae</taxon>
        <taxon>Streptophyta</taxon>
        <taxon>Embryophyta</taxon>
        <taxon>Tracheophyta</taxon>
        <taxon>Spermatophyta</taxon>
        <taxon>Magnoliopsida</taxon>
        <taxon>Ranunculales</taxon>
        <taxon>Ranunculaceae</taxon>
        <taxon>Coptidoideae</taxon>
        <taxon>Coptis</taxon>
    </lineage>
</organism>
<evidence type="ECO:0000313" key="2">
    <source>
        <dbReference type="Proteomes" id="UP000631114"/>
    </source>
</evidence>
<dbReference type="AlphaFoldDB" id="A0A835HXG2"/>
<protein>
    <submittedName>
        <fullName evidence="1">Uncharacterized protein</fullName>
    </submittedName>
</protein>
<proteinExistence type="predicted"/>